<comment type="caution">
    <text evidence="6">The sequence shown here is derived from an EMBL/GenBank/DDBJ whole genome shotgun (WGS) entry which is preliminary data.</text>
</comment>
<evidence type="ECO:0000256" key="2">
    <source>
        <dbReference type="ARBA" id="ARBA00022679"/>
    </source>
</evidence>
<dbReference type="PANTHER" id="PTHR37419:SF8">
    <property type="entry name" value="TOXIN YJJJ"/>
    <property type="match status" value="1"/>
</dbReference>
<dbReference type="Gene3D" id="1.10.1070.20">
    <property type="match status" value="1"/>
</dbReference>
<gene>
    <name evidence="6" type="ORF">C7H09_03790</name>
</gene>
<evidence type="ECO:0000259" key="4">
    <source>
        <dbReference type="Pfam" id="PF07804"/>
    </source>
</evidence>
<evidence type="ECO:0000256" key="3">
    <source>
        <dbReference type="ARBA" id="ARBA00022777"/>
    </source>
</evidence>
<organism evidence="6 7">
    <name type="scientific">Marinobacter fuscus</name>
    <dbReference type="NCBI Taxonomy" id="2109942"/>
    <lineage>
        <taxon>Bacteria</taxon>
        <taxon>Pseudomonadati</taxon>
        <taxon>Pseudomonadota</taxon>
        <taxon>Gammaproteobacteria</taxon>
        <taxon>Pseudomonadales</taxon>
        <taxon>Marinobacteraceae</taxon>
        <taxon>Marinobacter</taxon>
    </lineage>
</organism>
<dbReference type="Pfam" id="PF13657">
    <property type="entry name" value="Couple_hipA"/>
    <property type="match status" value="1"/>
</dbReference>
<dbReference type="GO" id="GO:0005829">
    <property type="term" value="C:cytosol"/>
    <property type="evidence" value="ECO:0007669"/>
    <property type="project" value="TreeGrafter"/>
</dbReference>
<dbReference type="InterPro" id="IPR017508">
    <property type="entry name" value="HipA_N1"/>
</dbReference>
<dbReference type="InterPro" id="IPR012893">
    <property type="entry name" value="HipA-like_C"/>
</dbReference>
<dbReference type="EMBL" id="PXNP01000013">
    <property type="protein sequence ID" value="PSF12340.1"/>
    <property type="molecule type" value="Genomic_DNA"/>
</dbReference>
<dbReference type="Pfam" id="PF07804">
    <property type="entry name" value="HipA_C"/>
    <property type="match status" value="1"/>
</dbReference>
<reference evidence="6 7" key="1">
    <citation type="submission" date="2018-03" db="EMBL/GenBank/DDBJ databases">
        <title>Marinobacter brunus sp. nov., a marine bacterium of Gamma-proteobacteria isolated from the surface seawater of the South China Sea.</title>
        <authorList>
            <person name="Cheng H."/>
            <person name="Wu Y.-H."/>
            <person name="Xamxidin M."/>
            <person name="Xu X.-W."/>
        </authorList>
    </citation>
    <scope>NUCLEOTIDE SEQUENCE [LARGE SCALE GENOMIC DNA]</scope>
    <source>
        <strain evidence="6 7">NH169-3</strain>
    </source>
</reference>
<proteinExistence type="inferred from homology"/>
<evidence type="ECO:0000313" key="7">
    <source>
        <dbReference type="Proteomes" id="UP000239866"/>
    </source>
</evidence>
<dbReference type="OrthoDB" id="9805913at2"/>
<dbReference type="Proteomes" id="UP000239866">
    <property type="component" value="Unassembled WGS sequence"/>
</dbReference>
<keyword evidence="2" id="KW-0808">Transferase</keyword>
<keyword evidence="3" id="KW-0418">Kinase</keyword>
<dbReference type="GO" id="GO:0004674">
    <property type="term" value="F:protein serine/threonine kinase activity"/>
    <property type="evidence" value="ECO:0007669"/>
    <property type="project" value="TreeGrafter"/>
</dbReference>
<feature type="domain" description="HipA-like C-terminal" evidence="4">
    <location>
        <begin position="178"/>
        <end position="413"/>
    </location>
</feature>
<dbReference type="PANTHER" id="PTHR37419">
    <property type="entry name" value="SERINE/THREONINE-PROTEIN KINASE TOXIN HIPA"/>
    <property type="match status" value="1"/>
</dbReference>
<name>A0A2T1KQN7_9GAMM</name>
<dbReference type="RefSeq" id="WP_106761298.1">
    <property type="nucleotide sequence ID" value="NZ_PXNP01000013.1"/>
</dbReference>
<dbReference type="InterPro" id="IPR052028">
    <property type="entry name" value="HipA_Ser/Thr_kinase"/>
</dbReference>
<dbReference type="AlphaFoldDB" id="A0A2T1KQN7"/>
<evidence type="ECO:0000313" key="6">
    <source>
        <dbReference type="EMBL" id="PSF12340.1"/>
    </source>
</evidence>
<accession>A0A2T1KQN7</accession>
<protein>
    <submittedName>
        <fullName evidence="6">Type II toxin-antitoxin system HipA family toxin</fullName>
    </submittedName>
</protein>
<sequence>MSFKPIQKLTVTRTLQSGEQIAAGVLAQNRQGVFFQYADSYLKQFGNLSPFTLRASTQLQAAPKQPHQGVHGVFGDCLPDGWGMLLQDRIFRQKGILPNQLTAMDRLAFVGDKGMGALSFSPASGFSATAHFDIDLATLGLEAQTLFDTSMTGYTDSNHDDLDGQTQHVLAALVAGGSSGGARPKAQIYMPAGETQHCRTLAQPGDEAWLIKFTSKNLALGHEEGLCEAVYLQMAEQAKCQPPAWQLIEAPHTSGAPAWLALKRFDYVADHADLTGKHSSGRLHMHSACGLLDADFRTPSLDYIDLIKASRQLCKSPAAGQLQFRRAIFNLLSSNQDDHSKNWAFLQQDNGQWQLAPFYDVTYSPHPLNEHATAFGGYGHTPPTKVMHKLAASAGYGTWNDARQVIEEVSEAISQFTYLAQQQGVSKIKVSGIAKTLDQRKQENAALFQ</sequence>
<feature type="domain" description="HipA N-terminal subdomain 1" evidence="5">
    <location>
        <begin position="21"/>
        <end position="120"/>
    </location>
</feature>
<evidence type="ECO:0000256" key="1">
    <source>
        <dbReference type="ARBA" id="ARBA00010164"/>
    </source>
</evidence>
<evidence type="ECO:0000259" key="5">
    <source>
        <dbReference type="Pfam" id="PF13657"/>
    </source>
</evidence>
<keyword evidence="7" id="KW-1185">Reference proteome</keyword>
<comment type="similarity">
    <text evidence="1">Belongs to the HipA Ser/Thr kinase family.</text>
</comment>